<name>A0A919GM49_9ACTN</name>
<organism evidence="1 2">
    <name type="scientific">Streptomyces sulfonofaciens</name>
    <dbReference type="NCBI Taxonomy" id="68272"/>
    <lineage>
        <taxon>Bacteria</taxon>
        <taxon>Bacillati</taxon>
        <taxon>Actinomycetota</taxon>
        <taxon>Actinomycetes</taxon>
        <taxon>Kitasatosporales</taxon>
        <taxon>Streptomycetaceae</taxon>
        <taxon>Streptomyces</taxon>
    </lineage>
</organism>
<reference evidence="1" key="2">
    <citation type="submission" date="2020-09" db="EMBL/GenBank/DDBJ databases">
        <authorList>
            <person name="Sun Q."/>
            <person name="Ohkuma M."/>
        </authorList>
    </citation>
    <scope>NUCLEOTIDE SEQUENCE</scope>
    <source>
        <strain evidence="1">JCM 5069</strain>
    </source>
</reference>
<protein>
    <submittedName>
        <fullName evidence="1">Uncharacterized protein</fullName>
    </submittedName>
</protein>
<evidence type="ECO:0000313" key="2">
    <source>
        <dbReference type="Proteomes" id="UP000603708"/>
    </source>
</evidence>
<sequence>MTTKPRQQKAAAPRRPISITAVVDCVGALAAGNTRGHVYLYDTNKAGGSAGLGTEQLRTRVTAGDQLLWNVLALECEAFVAIDGIEIDKEVCEPVRKVYPGTDVSYWIGTVKKSGTTEVPYQIRFKLGTRDEPLTTALSPALVG</sequence>
<reference evidence="1" key="1">
    <citation type="journal article" date="2014" name="Int. J. Syst. Evol. Microbiol.">
        <title>Complete genome sequence of Corynebacterium casei LMG S-19264T (=DSM 44701T), isolated from a smear-ripened cheese.</title>
        <authorList>
            <consortium name="US DOE Joint Genome Institute (JGI-PGF)"/>
            <person name="Walter F."/>
            <person name="Albersmeier A."/>
            <person name="Kalinowski J."/>
            <person name="Ruckert C."/>
        </authorList>
    </citation>
    <scope>NUCLEOTIDE SEQUENCE</scope>
    <source>
        <strain evidence="1">JCM 5069</strain>
    </source>
</reference>
<proteinExistence type="predicted"/>
<gene>
    <name evidence="1" type="ORF">GCM10018793_60940</name>
</gene>
<dbReference type="EMBL" id="BNCD01000025">
    <property type="protein sequence ID" value="GHH86976.1"/>
    <property type="molecule type" value="Genomic_DNA"/>
</dbReference>
<dbReference type="RefSeq" id="WP_189937638.1">
    <property type="nucleotide sequence ID" value="NZ_BNCD01000025.1"/>
</dbReference>
<evidence type="ECO:0000313" key="1">
    <source>
        <dbReference type="EMBL" id="GHH86976.1"/>
    </source>
</evidence>
<dbReference type="Proteomes" id="UP000603708">
    <property type="component" value="Unassembled WGS sequence"/>
</dbReference>
<dbReference type="AlphaFoldDB" id="A0A919GM49"/>
<accession>A0A919GM49</accession>
<keyword evidence="2" id="KW-1185">Reference proteome</keyword>
<comment type="caution">
    <text evidence="1">The sequence shown here is derived from an EMBL/GenBank/DDBJ whole genome shotgun (WGS) entry which is preliminary data.</text>
</comment>